<dbReference type="AlphaFoldDB" id="A0A382T4S8"/>
<feature type="non-terminal residue" evidence="3">
    <location>
        <position position="103"/>
    </location>
</feature>
<dbReference type="Pfam" id="PF16363">
    <property type="entry name" value="GDP_Man_Dehyd"/>
    <property type="match status" value="1"/>
</dbReference>
<organism evidence="3">
    <name type="scientific">marine metagenome</name>
    <dbReference type="NCBI Taxonomy" id="408172"/>
    <lineage>
        <taxon>unclassified sequences</taxon>
        <taxon>metagenomes</taxon>
        <taxon>ecological metagenomes</taxon>
    </lineage>
</organism>
<dbReference type="Gene3D" id="3.40.50.720">
    <property type="entry name" value="NAD(P)-binding Rossmann-like Domain"/>
    <property type="match status" value="1"/>
</dbReference>
<dbReference type="PANTHER" id="PTHR43725">
    <property type="entry name" value="UDP-GLUCOSE 4-EPIMERASE"/>
    <property type="match status" value="1"/>
</dbReference>
<accession>A0A382T4S8</accession>
<dbReference type="SUPFAM" id="SSF51735">
    <property type="entry name" value="NAD(P)-binding Rossmann-fold domains"/>
    <property type="match status" value="1"/>
</dbReference>
<feature type="domain" description="NAD(P)-binding" evidence="2">
    <location>
        <begin position="4"/>
        <end position="95"/>
    </location>
</feature>
<reference evidence="3" key="1">
    <citation type="submission" date="2018-05" db="EMBL/GenBank/DDBJ databases">
        <authorList>
            <person name="Lanie J.A."/>
            <person name="Ng W.-L."/>
            <person name="Kazmierczak K.M."/>
            <person name="Andrzejewski T.M."/>
            <person name="Davidsen T.M."/>
            <person name="Wayne K.J."/>
            <person name="Tettelin H."/>
            <person name="Glass J.I."/>
            <person name="Rusch D."/>
            <person name="Podicherti R."/>
            <person name="Tsui H.-C.T."/>
            <person name="Winkler M.E."/>
        </authorList>
    </citation>
    <scope>NUCLEOTIDE SEQUENCE</scope>
</reference>
<dbReference type="EMBL" id="UINC01133933">
    <property type="protein sequence ID" value="SVD17159.1"/>
    <property type="molecule type" value="Genomic_DNA"/>
</dbReference>
<dbReference type="InterPro" id="IPR016040">
    <property type="entry name" value="NAD(P)-bd_dom"/>
</dbReference>
<dbReference type="InterPro" id="IPR036291">
    <property type="entry name" value="NAD(P)-bd_dom_sf"/>
</dbReference>
<sequence>MQILITGGAGNIGASLARLLIQDPENYVVIIDNFSTGSYEKLPDQKNKNWRFIKADVNNFEDISSIVVSGAFDYIFHYAAVVGVQRTLMNPKLVLNDIDGIKN</sequence>
<comment type="similarity">
    <text evidence="1">Belongs to the NAD(P)-dependent epimerase/dehydratase family.</text>
</comment>
<proteinExistence type="inferred from homology"/>
<evidence type="ECO:0000259" key="2">
    <source>
        <dbReference type="Pfam" id="PF16363"/>
    </source>
</evidence>
<protein>
    <recommendedName>
        <fullName evidence="2">NAD(P)-binding domain-containing protein</fullName>
    </recommendedName>
</protein>
<evidence type="ECO:0000256" key="1">
    <source>
        <dbReference type="ARBA" id="ARBA00007637"/>
    </source>
</evidence>
<dbReference type="PANTHER" id="PTHR43725:SF53">
    <property type="entry name" value="UDP-ARABINOSE 4-EPIMERASE 1"/>
    <property type="match status" value="1"/>
</dbReference>
<gene>
    <name evidence="3" type="ORF">METZ01_LOCUS370013</name>
</gene>
<evidence type="ECO:0000313" key="3">
    <source>
        <dbReference type="EMBL" id="SVD17159.1"/>
    </source>
</evidence>
<name>A0A382T4S8_9ZZZZ</name>